<dbReference type="InterPro" id="IPR008965">
    <property type="entry name" value="CBM2/CBM3_carb-bd_dom_sf"/>
</dbReference>
<dbReference type="Proteomes" id="UP000272464">
    <property type="component" value="Unassembled WGS sequence"/>
</dbReference>
<proteinExistence type="predicted"/>
<feature type="signal peptide" evidence="1">
    <location>
        <begin position="1"/>
        <end position="24"/>
    </location>
</feature>
<dbReference type="SMART" id="SM00635">
    <property type="entry name" value="BID_2"/>
    <property type="match status" value="1"/>
</dbReference>
<dbReference type="EMBL" id="RZNX01000001">
    <property type="protein sequence ID" value="RUT36510.1"/>
    <property type="molecule type" value="Genomic_DNA"/>
</dbReference>
<dbReference type="Pfam" id="PF00404">
    <property type="entry name" value="Dockerin_1"/>
    <property type="match status" value="1"/>
</dbReference>
<sequence>MKKVLSLLVLVFIISTMFATVTFADDPIEVTGVTLSLSLEEGSTAILTAAITPADAANKDVKFSSSNPSVATVTGATYDSVSGTTSVTVHAIAAGSAVITATSADGGKTAVTHVTVVSKAPAIAAIVLSADSRVKPGSSFNVAVGLNKLSQSVYAQDITLTYDSNLFEYVSAAGASDYIQIVTEDKATAGKVRLVTANIGGITGASAQVLDLSFKVKPGARNTTGTIAVTEAKLGVAPEGTVIQAAPASKSITIGDVDQPVVDKTALTAAITNAQNLYDGAVVGTLPGQYPKEAKDALGAAIKAATAVQDNQSAAQSQVDSATAALGSAVDTFKAAVIREVSADLNKDGSINVGDLAIVAYHYGKDSVGSDWTAAKIADMNSDNKIDITDLAYIASKILE</sequence>
<dbReference type="CDD" id="cd14254">
    <property type="entry name" value="Dockerin_II"/>
    <property type="match status" value="1"/>
</dbReference>
<dbReference type="PROSITE" id="PS51766">
    <property type="entry name" value="DOCKERIN"/>
    <property type="match status" value="1"/>
</dbReference>
<dbReference type="InterPro" id="IPR036439">
    <property type="entry name" value="Dockerin_dom_sf"/>
</dbReference>
<organism evidence="3 4">
    <name type="scientific">Paenibacillus zeisoli</name>
    <dbReference type="NCBI Taxonomy" id="2496267"/>
    <lineage>
        <taxon>Bacteria</taxon>
        <taxon>Bacillati</taxon>
        <taxon>Bacillota</taxon>
        <taxon>Bacilli</taxon>
        <taxon>Bacillales</taxon>
        <taxon>Paenibacillaceae</taxon>
        <taxon>Paenibacillus</taxon>
    </lineage>
</organism>
<dbReference type="OrthoDB" id="2666017at2"/>
<dbReference type="SUPFAM" id="SSF49384">
    <property type="entry name" value="Carbohydrate-binding domain"/>
    <property type="match status" value="1"/>
</dbReference>
<keyword evidence="1" id="KW-0732">Signal</keyword>
<feature type="chain" id="PRO_5018614713" description="Dockerin domain-containing protein" evidence="1">
    <location>
        <begin position="25"/>
        <end position="400"/>
    </location>
</feature>
<dbReference type="Pfam" id="PF02368">
    <property type="entry name" value="Big_2"/>
    <property type="match status" value="1"/>
</dbReference>
<dbReference type="Pfam" id="PF00963">
    <property type="entry name" value="Cohesin"/>
    <property type="match status" value="1"/>
</dbReference>
<dbReference type="SUPFAM" id="SSF63446">
    <property type="entry name" value="Type I dockerin domain"/>
    <property type="match status" value="1"/>
</dbReference>
<dbReference type="RefSeq" id="WP_127198199.1">
    <property type="nucleotide sequence ID" value="NZ_RZNX01000001.1"/>
</dbReference>
<dbReference type="AlphaFoldDB" id="A0A3S1BCS0"/>
<dbReference type="InterPro" id="IPR008964">
    <property type="entry name" value="Invasin/intimin_cell_adhesion"/>
</dbReference>
<dbReference type="InterPro" id="IPR002105">
    <property type="entry name" value="Dockerin_1_rpt"/>
</dbReference>
<dbReference type="SUPFAM" id="SSF49373">
    <property type="entry name" value="Invasin/intimin cell-adhesion fragments"/>
    <property type="match status" value="1"/>
</dbReference>
<dbReference type="Gene3D" id="1.20.1270.90">
    <property type="entry name" value="AF1782-like"/>
    <property type="match status" value="1"/>
</dbReference>
<keyword evidence="4" id="KW-1185">Reference proteome</keyword>
<evidence type="ECO:0000259" key="2">
    <source>
        <dbReference type="PROSITE" id="PS51766"/>
    </source>
</evidence>
<dbReference type="InterPro" id="IPR003343">
    <property type="entry name" value="Big_2"/>
</dbReference>
<dbReference type="Gene3D" id="2.60.40.680">
    <property type="match status" value="1"/>
</dbReference>
<evidence type="ECO:0000256" key="1">
    <source>
        <dbReference type="SAM" id="SignalP"/>
    </source>
</evidence>
<dbReference type="GO" id="GO:0000272">
    <property type="term" value="P:polysaccharide catabolic process"/>
    <property type="evidence" value="ECO:0007669"/>
    <property type="project" value="InterPro"/>
</dbReference>
<dbReference type="GO" id="GO:0004553">
    <property type="term" value="F:hydrolase activity, hydrolyzing O-glycosyl compounds"/>
    <property type="evidence" value="ECO:0007669"/>
    <property type="project" value="InterPro"/>
</dbReference>
<gene>
    <name evidence="3" type="ORF">EJP77_05945</name>
</gene>
<dbReference type="Gene3D" id="1.10.1330.10">
    <property type="entry name" value="Dockerin domain"/>
    <property type="match status" value="1"/>
</dbReference>
<dbReference type="CDD" id="cd08547">
    <property type="entry name" value="Type_II_cohesin"/>
    <property type="match status" value="1"/>
</dbReference>
<evidence type="ECO:0000313" key="3">
    <source>
        <dbReference type="EMBL" id="RUT36510.1"/>
    </source>
</evidence>
<dbReference type="GO" id="GO:0030246">
    <property type="term" value="F:carbohydrate binding"/>
    <property type="evidence" value="ECO:0007669"/>
    <property type="project" value="InterPro"/>
</dbReference>
<protein>
    <recommendedName>
        <fullName evidence="2">Dockerin domain-containing protein</fullName>
    </recommendedName>
</protein>
<dbReference type="PROSITE" id="PS00018">
    <property type="entry name" value="EF_HAND_1"/>
    <property type="match status" value="1"/>
</dbReference>
<comment type="caution">
    <text evidence="3">The sequence shown here is derived from an EMBL/GenBank/DDBJ whole genome shotgun (WGS) entry which is preliminary data.</text>
</comment>
<dbReference type="InterPro" id="IPR016134">
    <property type="entry name" value="Dockerin_dom"/>
</dbReference>
<name>A0A3S1BCS0_9BACL</name>
<evidence type="ECO:0000313" key="4">
    <source>
        <dbReference type="Proteomes" id="UP000272464"/>
    </source>
</evidence>
<dbReference type="InterPro" id="IPR002102">
    <property type="entry name" value="Cohesin_dom"/>
</dbReference>
<dbReference type="Gene3D" id="2.60.40.1080">
    <property type="match status" value="1"/>
</dbReference>
<dbReference type="InterPro" id="IPR018247">
    <property type="entry name" value="EF_Hand_1_Ca_BS"/>
</dbReference>
<accession>A0A3S1BCS0</accession>
<feature type="domain" description="Dockerin" evidence="2">
    <location>
        <begin position="338"/>
        <end position="400"/>
    </location>
</feature>
<reference evidence="3 4" key="1">
    <citation type="submission" date="2018-12" db="EMBL/GenBank/DDBJ databases">
        <authorList>
            <person name="Sun L."/>
            <person name="Chen Z."/>
        </authorList>
    </citation>
    <scope>NUCLEOTIDE SEQUENCE [LARGE SCALE GENOMIC DNA]</scope>
    <source>
        <strain evidence="3 4">3-5-3</strain>
    </source>
</reference>